<reference evidence="3" key="1">
    <citation type="submission" date="2015-07" db="EMBL/GenBank/DDBJ databases">
        <authorList>
            <person name="Rodrigo-Torres Lidia"/>
            <person name="Arahal R.David."/>
        </authorList>
    </citation>
    <scope>NUCLEOTIDE SEQUENCE [LARGE SCALE GENOMIC DNA]</scope>
    <source>
        <strain evidence="3">CECT 4801</strain>
    </source>
</reference>
<protein>
    <recommendedName>
        <fullName evidence="4">Rap1a immunity protein domain-containing protein</fullName>
    </recommendedName>
</protein>
<evidence type="ECO:0000313" key="2">
    <source>
        <dbReference type="EMBL" id="CTQ45557.1"/>
    </source>
</evidence>
<dbReference type="AlphaFoldDB" id="A0A0M6Y8F7"/>
<organism evidence="2 3">
    <name type="scientific">Roseibium aggregatum</name>
    <dbReference type="NCBI Taxonomy" id="187304"/>
    <lineage>
        <taxon>Bacteria</taxon>
        <taxon>Pseudomonadati</taxon>
        <taxon>Pseudomonadota</taxon>
        <taxon>Alphaproteobacteria</taxon>
        <taxon>Hyphomicrobiales</taxon>
        <taxon>Stappiaceae</taxon>
        <taxon>Roseibium</taxon>
    </lineage>
</organism>
<sequence>MSVPRSLFALPLALVAVAAVFSQASAEETREQKRARRCAYYQEIVRVVFENVSRSQMRPGFVAEHDAFIEGGCFAAKAVCPKTPAEFAFADILTMMTVSANMGSTFTPFRCPAGGAE</sequence>
<proteinExistence type="predicted"/>
<dbReference type="RefSeq" id="WP_145903724.1">
    <property type="nucleotide sequence ID" value="NZ_CXST01000002.1"/>
</dbReference>
<feature type="chain" id="PRO_5005807728" description="Rap1a immunity protein domain-containing protein" evidence="1">
    <location>
        <begin position="27"/>
        <end position="117"/>
    </location>
</feature>
<feature type="signal peptide" evidence="1">
    <location>
        <begin position="1"/>
        <end position="26"/>
    </location>
</feature>
<dbReference type="EMBL" id="CXST01000002">
    <property type="protein sequence ID" value="CTQ45557.1"/>
    <property type="molecule type" value="Genomic_DNA"/>
</dbReference>
<evidence type="ECO:0000256" key="1">
    <source>
        <dbReference type="SAM" id="SignalP"/>
    </source>
</evidence>
<keyword evidence="3" id="KW-1185">Reference proteome</keyword>
<gene>
    <name evidence="2" type="ORF">LAL4801_04011</name>
</gene>
<accession>A0A0M6Y8F7</accession>
<evidence type="ECO:0000313" key="3">
    <source>
        <dbReference type="Proteomes" id="UP000048926"/>
    </source>
</evidence>
<dbReference type="OrthoDB" id="7726273at2"/>
<keyword evidence="1" id="KW-0732">Signal</keyword>
<name>A0A0M6Y8F7_9HYPH</name>
<evidence type="ECO:0008006" key="4">
    <source>
        <dbReference type="Google" id="ProtNLM"/>
    </source>
</evidence>
<dbReference type="Proteomes" id="UP000048926">
    <property type="component" value="Unassembled WGS sequence"/>
</dbReference>